<sequence>MKETRSNVRSLICWFFLHALATPSDKLGTLPQTHKCTNKLDRSRSMVYHLAYGRLVGSVNRKRAEQEVSLQFIHTLDRDNSMIPITVGPVD</sequence>
<feature type="chain" id="PRO_5016259013" description="Secreted protein" evidence="1">
    <location>
        <begin position="22"/>
        <end position="91"/>
    </location>
</feature>
<reference evidence="2 3" key="1">
    <citation type="submission" date="2018-03" db="EMBL/GenBank/DDBJ databases">
        <title>Genomes of Pezizomycetes fungi and the evolution of truffles.</title>
        <authorList>
            <person name="Murat C."/>
            <person name="Payen T."/>
            <person name="Noel B."/>
            <person name="Kuo A."/>
            <person name="Martin F.M."/>
        </authorList>
    </citation>
    <scope>NUCLEOTIDE SEQUENCE [LARGE SCALE GENOMIC DNA]</scope>
    <source>
        <strain evidence="2">091103-1</strain>
    </source>
</reference>
<comment type="caution">
    <text evidence="2">The sequence shown here is derived from an EMBL/GenBank/DDBJ whole genome shotgun (WGS) entry which is preliminary data.</text>
</comment>
<feature type="signal peptide" evidence="1">
    <location>
        <begin position="1"/>
        <end position="21"/>
    </location>
</feature>
<proteinExistence type="predicted"/>
<protein>
    <recommendedName>
        <fullName evidence="4">Secreted protein</fullName>
    </recommendedName>
</protein>
<dbReference type="Proteomes" id="UP000246991">
    <property type="component" value="Unassembled WGS sequence"/>
</dbReference>
<gene>
    <name evidence="2" type="ORF">C7212DRAFT_314309</name>
</gene>
<evidence type="ECO:0000313" key="3">
    <source>
        <dbReference type="Proteomes" id="UP000246991"/>
    </source>
</evidence>
<feature type="non-terminal residue" evidence="2">
    <location>
        <position position="91"/>
    </location>
</feature>
<evidence type="ECO:0000256" key="1">
    <source>
        <dbReference type="SAM" id="SignalP"/>
    </source>
</evidence>
<name>A0A317SUI1_9PEZI</name>
<evidence type="ECO:0000313" key="2">
    <source>
        <dbReference type="EMBL" id="PWW77450.1"/>
    </source>
</evidence>
<accession>A0A317SUI1</accession>
<evidence type="ECO:0008006" key="4">
    <source>
        <dbReference type="Google" id="ProtNLM"/>
    </source>
</evidence>
<dbReference type="AlphaFoldDB" id="A0A317SUI1"/>
<keyword evidence="3" id="KW-1185">Reference proteome</keyword>
<organism evidence="2 3">
    <name type="scientific">Tuber magnatum</name>
    <name type="common">white Piedmont truffle</name>
    <dbReference type="NCBI Taxonomy" id="42249"/>
    <lineage>
        <taxon>Eukaryota</taxon>
        <taxon>Fungi</taxon>
        <taxon>Dikarya</taxon>
        <taxon>Ascomycota</taxon>
        <taxon>Pezizomycotina</taxon>
        <taxon>Pezizomycetes</taxon>
        <taxon>Pezizales</taxon>
        <taxon>Tuberaceae</taxon>
        <taxon>Tuber</taxon>
    </lineage>
</organism>
<dbReference type="EMBL" id="PYWC01000022">
    <property type="protein sequence ID" value="PWW77450.1"/>
    <property type="molecule type" value="Genomic_DNA"/>
</dbReference>
<keyword evidence="1" id="KW-0732">Signal</keyword>